<sequence>LACRDSVSTGDFSGTQFASAGLRERSPCVTRVEEAGCSKSGTFIWTVMSQEVRSYPVSCLCRK</sequence>
<dbReference type="Proteomes" id="UP001482620">
    <property type="component" value="Unassembled WGS sequence"/>
</dbReference>
<name>A0ABV0TE19_9TELE</name>
<accession>A0ABV0TE19</accession>
<organism evidence="1 2">
    <name type="scientific">Ilyodon furcidens</name>
    <name type="common">goldbreast splitfin</name>
    <dbReference type="NCBI Taxonomy" id="33524"/>
    <lineage>
        <taxon>Eukaryota</taxon>
        <taxon>Metazoa</taxon>
        <taxon>Chordata</taxon>
        <taxon>Craniata</taxon>
        <taxon>Vertebrata</taxon>
        <taxon>Euteleostomi</taxon>
        <taxon>Actinopterygii</taxon>
        <taxon>Neopterygii</taxon>
        <taxon>Teleostei</taxon>
        <taxon>Neoteleostei</taxon>
        <taxon>Acanthomorphata</taxon>
        <taxon>Ovalentaria</taxon>
        <taxon>Atherinomorphae</taxon>
        <taxon>Cyprinodontiformes</taxon>
        <taxon>Goodeidae</taxon>
        <taxon>Ilyodon</taxon>
    </lineage>
</organism>
<gene>
    <name evidence="1" type="ORF">ILYODFUR_036578</name>
</gene>
<reference evidence="1 2" key="1">
    <citation type="submission" date="2021-06" db="EMBL/GenBank/DDBJ databases">
        <authorList>
            <person name="Palmer J.M."/>
        </authorList>
    </citation>
    <scope>NUCLEOTIDE SEQUENCE [LARGE SCALE GENOMIC DNA]</scope>
    <source>
        <strain evidence="2">if_2019</strain>
        <tissue evidence="1">Muscle</tissue>
    </source>
</reference>
<keyword evidence="2" id="KW-1185">Reference proteome</keyword>
<proteinExistence type="predicted"/>
<evidence type="ECO:0000313" key="1">
    <source>
        <dbReference type="EMBL" id="MEQ2231150.1"/>
    </source>
</evidence>
<evidence type="ECO:0000313" key="2">
    <source>
        <dbReference type="Proteomes" id="UP001482620"/>
    </source>
</evidence>
<feature type="non-terminal residue" evidence="1">
    <location>
        <position position="1"/>
    </location>
</feature>
<comment type="caution">
    <text evidence="1">The sequence shown here is derived from an EMBL/GenBank/DDBJ whole genome shotgun (WGS) entry which is preliminary data.</text>
</comment>
<dbReference type="EMBL" id="JAHRIQ010030695">
    <property type="protein sequence ID" value="MEQ2231150.1"/>
    <property type="molecule type" value="Genomic_DNA"/>
</dbReference>
<protein>
    <submittedName>
        <fullName evidence="1">Uncharacterized protein</fullName>
    </submittedName>
</protein>